<evidence type="ECO:0000256" key="1">
    <source>
        <dbReference type="SAM" id="Phobius"/>
    </source>
</evidence>
<accession>A0A077D7W7</accession>
<keyword evidence="1" id="KW-0812">Transmembrane</keyword>
<feature type="transmembrane region" description="Helical" evidence="1">
    <location>
        <begin position="109"/>
        <end position="129"/>
    </location>
</feature>
<feature type="non-terminal residue" evidence="2">
    <location>
        <position position="237"/>
    </location>
</feature>
<keyword evidence="1" id="KW-1133">Transmembrane helix</keyword>
<gene>
    <name evidence="2" type="primary">MVDD</name>
</gene>
<organism evidence="2">
    <name type="scientific">Valeriana jatamansi</name>
    <dbReference type="NCBI Taxonomy" id="59170"/>
    <lineage>
        <taxon>Eukaryota</taxon>
        <taxon>Viridiplantae</taxon>
        <taxon>Streptophyta</taxon>
        <taxon>Embryophyta</taxon>
        <taxon>Tracheophyta</taxon>
        <taxon>Spermatophyta</taxon>
        <taxon>Magnoliopsida</taxon>
        <taxon>eudicotyledons</taxon>
        <taxon>Gunneridae</taxon>
        <taxon>Pentapetalae</taxon>
        <taxon>asterids</taxon>
        <taxon>campanulids</taxon>
        <taxon>Dipsacales</taxon>
        <taxon>Caprifoliaceae</taxon>
        <taxon>Valeriana</taxon>
    </lineage>
</organism>
<keyword evidence="1" id="KW-0472">Membrane</keyword>
<dbReference type="EMBL" id="KJ923209">
    <property type="protein sequence ID" value="AIL29270.1"/>
    <property type="molecule type" value="Genomic_DNA"/>
</dbReference>
<name>A0A077D7W7_9DIPS</name>
<protein>
    <submittedName>
        <fullName evidence="2">Mevalonate-5-pyrophosphate decarboxylase</fullName>
    </submittedName>
</protein>
<proteinExistence type="predicted"/>
<dbReference type="AlphaFoldDB" id="A0A077D7W7"/>
<feature type="non-terminal residue" evidence="2">
    <location>
        <position position="1"/>
    </location>
</feature>
<evidence type="ECO:0000313" key="2">
    <source>
        <dbReference type="EMBL" id="AIL29270.1"/>
    </source>
</evidence>
<sequence>VSQRSIPVRLSACCQVRMALFRPPRHVGPKWRVGERCAFRSVPAHGFGDLNWLLQWGPISDWGPYTHQQLLRTQILCSKSRPVLVTASGRNQKVLGPRISRQSQRVDPLAFHFLFLTPIPFSPIFHSFFPFSKPFFIFSFLQVLHQIHLYTIWTPIHPQQLFSSSSSLSSYHWCLFFILHVRNSSCSFSSSTSWTLSASTPATPVRFGALSALQFFKFEVGSCRENSSCSFSSSTSY</sequence>
<reference evidence="2" key="1">
    <citation type="submission" date="2014-05" db="EMBL/GenBank/DDBJ databases">
        <title>Cloning and expression analysis of MEP/MVA pathways genes in Valeriana jatamansi.</title>
        <authorList>
            <person name="Srivastava S.R."/>
            <person name="Singh V."/>
            <person name="Kumar P."/>
            <person name="Malhotra N."/>
            <person name="Padhan J.K."/>
            <person name="Sood A."/>
            <person name="Shitiz K."/>
            <person name="Sharma N."/>
            <person name="Vashisht I."/>
            <person name="Chauhan R.S."/>
        </authorList>
    </citation>
    <scope>NUCLEOTIDE SEQUENCE</scope>
    <source>
        <tissue evidence="2">Leaf</tissue>
    </source>
</reference>